<proteinExistence type="predicted"/>
<keyword evidence="5" id="KW-1185">Reference proteome</keyword>
<keyword evidence="2" id="KW-0067">ATP-binding</keyword>
<dbReference type="GO" id="GO:0016020">
    <property type="term" value="C:membrane"/>
    <property type="evidence" value="ECO:0007669"/>
    <property type="project" value="TreeGrafter"/>
</dbReference>
<dbReference type="Pfam" id="PF23562">
    <property type="entry name" value="AMP-binding_C_3"/>
    <property type="match status" value="1"/>
</dbReference>
<evidence type="ECO:0000313" key="4">
    <source>
        <dbReference type="EMBL" id="NHF59460.1"/>
    </source>
</evidence>
<reference evidence="4" key="1">
    <citation type="submission" date="2019-07" db="EMBL/GenBank/DDBJ databases">
        <authorList>
            <person name="De-Chao Zhang Q."/>
        </authorList>
    </citation>
    <scope>NUCLEOTIDE SEQUENCE</scope>
    <source>
        <strain evidence="4">TP-CH-4</strain>
    </source>
</reference>
<dbReference type="Gene3D" id="3.40.50.12780">
    <property type="entry name" value="N-terminal domain of ligase-like"/>
    <property type="match status" value="1"/>
</dbReference>
<accession>A0A967E6C1</accession>
<gene>
    <name evidence="4" type="ORF">FK220_008920</name>
</gene>
<protein>
    <submittedName>
        <fullName evidence="4">AMP-binding protein</fullName>
    </submittedName>
</protein>
<organism evidence="4 5">
    <name type="scientific">Pelagihabitans pacificus</name>
    <dbReference type="NCBI Taxonomy" id="2696054"/>
    <lineage>
        <taxon>Bacteria</taxon>
        <taxon>Pseudomonadati</taxon>
        <taxon>Bacteroidota</taxon>
        <taxon>Flavobacteriia</taxon>
        <taxon>Flavobacteriales</taxon>
        <taxon>Flavobacteriaceae</taxon>
        <taxon>Pelagihabitans</taxon>
    </lineage>
</organism>
<reference evidence="4" key="2">
    <citation type="submission" date="2020-03" db="EMBL/GenBank/DDBJ databases">
        <title>Flavobacteriaceae bacterium strain TP-CH-4, a member of the family Flavobacteriaceae isolated from a deep-sea seamount.</title>
        <authorList>
            <person name="Zhang D.-C."/>
        </authorList>
    </citation>
    <scope>NUCLEOTIDE SEQUENCE</scope>
    <source>
        <strain evidence="4">TP-CH-4</strain>
    </source>
</reference>
<dbReference type="InterPro" id="IPR000873">
    <property type="entry name" value="AMP-dep_synth/lig_dom"/>
</dbReference>
<dbReference type="GO" id="GO:0004467">
    <property type="term" value="F:long-chain fatty acid-CoA ligase activity"/>
    <property type="evidence" value="ECO:0007669"/>
    <property type="project" value="TreeGrafter"/>
</dbReference>
<dbReference type="InterPro" id="IPR020845">
    <property type="entry name" value="AMP-binding_CS"/>
</dbReference>
<dbReference type="GO" id="GO:0005524">
    <property type="term" value="F:ATP binding"/>
    <property type="evidence" value="ECO:0007669"/>
    <property type="project" value="UniProtKB-KW"/>
</dbReference>
<evidence type="ECO:0000256" key="2">
    <source>
        <dbReference type="ARBA" id="ARBA00022840"/>
    </source>
</evidence>
<dbReference type="Pfam" id="PF00501">
    <property type="entry name" value="AMP-binding"/>
    <property type="match status" value="1"/>
</dbReference>
<keyword evidence="1" id="KW-0547">Nucleotide-binding</keyword>
<evidence type="ECO:0000259" key="3">
    <source>
        <dbReference type="Pfam" id="PF00501"/>
    </source>
</evidence>
<dbReference type="AlphaFoldDB" id="A0A967E6C1"/>
<evidence type="ECO:0000313" key="5">
    <source>
        <dbReference type="Proteomes" id="UP000707206"/>
    </source>
</evidence>
<dbReference type="EMBL" id="VIKU02000002">
    <property type="protein sequence ID" value="NHF59460.1"/>
    <property type="molecule type" value="Genomic_DNA"/>
</dbReference>
<dbReference type="PROSITE" id="PS00455">
    <property type="entry name" value="AMP_BINDING"/>
    <property type="match status" value="1"/>
</dbReference>
<dbReference type="InterPro" id="IPR042099">
    <property type="entry name" value="ANL_N_sf"/>
</dbReference>
<evidence type="ECO:0000256" key="1">
    <source>
        <dbReference type="ARBA" id="ARBA00022741"/>
    </source>
</evidence>
<dbReference type="PANTHER" id="PTHR43272:SF33">
    <property type="entry name" value="AMP-BINDING DOMAIN-CONTAINING PROTEIN-RELATED"/>
    <property type="match status" value="1"/>
</dbReference>
<dbReference type="PANTHER" id="PTHR43272">
    <property type="entry name" value="LONG-CHAIN-FATTY-ACID--COA LIGASE"/>
    <property type="match status" value="1"/>
</dbReference>
<dbReference type="Proteomes" id="UP000707206">
    <property type="component" value="Unassembled WGS sequence"/>
</dbReference>
<dbReference type="SUPFAM" id="SSF56801">
    <property type="entry name" value="Acetyl-CoA synthetase-like"/>
    <property type="match status" value="1"/>
</dbReference>
<feature type="domain" description="AMP-dependent synthetase/ligase" evidence="3">
    <location>
        <begin position="14"/>
        <end position="383"/>
    </location>
</feature>
<dbReference type="RefSeq" id="WP_152573968.1">
    <property type="nucleotide sequence ID" value="NZ_VIKU02000002.1"/>
</dbReference>
<name>A0A967E6C1_9FLAO</name>
<sequence>MTEFSTPLEAFLHWERTDPDRVFLKQPINRNYRTYTYGTAGIEARKIATALLDYNLPDKSQVALLSKNCAHWFMADLAIMMAGHVSVPIYPTLNADSIAQILDLSHSRAIIIGKLDDFGLQKPGISDIPIISVGLYGETEGDSWEDLQQKCRPLAEPYEQRTDDLTTLIYTSGTTGRPKGVMHSAGNFMKSAHTLISLVNLPENPRLFSYLPLSHIAERAGLEMRGMVLGAQIYFPESLATFARDLEAAQPHSFGAVPRIMAKFQEKILESLPQKKLDLLLKIPLVNNWIKKKLRKKLGLSDARIIVSGAAPMASSLIRWYRSIGIEINQMYGMTEDCIISHTNVPGADKIGTVGKPLPGVRTKLSPEGEIWLKNDCLMMGYFEAPETTKSVFTEDGFLKTGDIGEYDHDGYLTITGRVKDQFKTDKGKYIVPTPIELDLSKNNYIDQICVVGTGIPQPIALITPSVLAKAKTQEVLEFSLNEILVLVNSSLEKHEKIEKIVVMKEDWNVENGLITPTLKVKRDSIEKLHRPYYKSWFDRKEKVIFE</sequence>
<comment type="caution">
    <text evidence="4">The sequence shown here is derived from an EMBL/GenBank/DDBJ whole genome shotgun (WGS) entry which is preliminary data.</text>
</comment>